<dbReference type="InterPro" id="IPR001173">
    <property type="entry name" value="Glyco_trans_2-like"/>
</dbReference>
<evidence type="ECO:0000313" key="10">
    <source>
        <dbReference type="Proteomes" id="UP001144805"/>
    </source>
</evidence>
<feature type="transmembrane region" description="Helical" evidence="7">
    <location>
        <begin position="612"/>
        <end position="630"/>
    </location>
</feature>
<dbReference type="EMBL" id="JAPKNK010000011">
    <property type="protein sequence ID" value="MCX5571714.1"/>
    <property type="molecule type" value="Genomic_DNA"/>
</dbReference>
<sequence>MPMPRLPASWSTTAARAGALEPFFVLVVMACSLGAVGGLTIFLYVIDDMHWVDRTLYCGLLLGLFYCSLSYQLSRYGAARRAQRHRAFAESEVAYLLRPDAPSVAVLIPSYREERRVIIMTMLSAALARYSNRRLVLLVDDPPGDDASVEATLSAVDEVHALLDAPMGALRNEAKAWHRRQAAGGVNLATETWRLKRSYDYVAGWLERLARSFEAEISPAFRHVDRFFIDRIVLDLARHYRARGAELSDALLPVEMIDREYDILADLFCTDISSFQRKTFANLSHAPNKAMNLNAYIGMMGGRYAMRRAGGGVALEPAAAGARDPIEIPGADFVLTLDADSVILGDYMLQLVHLLNQNQKAGVAQTPYLTFPKGLTPVERIAGATTDIQYLIHQGATFFNASYWVGANALIRTTALQQIAREQQEAGKTCKVFIQDETVIEDTGSTIDLLEAGWTVHNYFAPLAYSATPADFGALAIQRKRWSNGGLIIFPMLLRQYFGNRGRMRRIPELVLRTNYLLSPLIGNAAVFALMIWASADGRALVWTPLVMLPYFLLYGSDLRRLGYRFRDLFAVCALNLMLLPVTFAGILASIRQMITGRKGSFSRTPKVADRTFIPPYCFLFNSFMLALMLRYVADGLIAGDYLGAIVPAVNVTLYGYGLHRLIGFRNGLADLALAIRTRLAAASNAAAGSMARAVHGLGWLGLRPARIFAAPALFALIMLAPMNVAPKLSQDDFIGGAIASQSNSTATAETRPRAIAQPRTARATAAERDAALGLLVEQLRGARP</sequence>
<evidence type="ECO:0000256" key="7">
    <source>
        <dbReference type="SAM" id="Phobius"/>
    </source>
</evidence>
<protein>
    <submittedName>
        <fullName evidence="9">Glycosyltransferase family 2 protein</fullName>
    </submittedName>
</protein>
<dbReference type="GO" id="GO:0005886">
    <property type="term" value="C:plasma membrane"/>
    <property type="evidence" value="ECO:0007669"/>
    <property type="project" value="TreeGrafter"/>
</dbReference>
<organism evidence="9 10">
    <name type="scientific">Kaistia nematophila</name>
    <dbReference type="NCBI Taxonomy" id="2994654"/>
    <lineage>
        <taxon>Bacteria</taxon>
        <taxon>Pseudomonadati</taxon>
        <taxon>Pseudomonadota</taxon>
        <taxon>Alphaproteobacteria</taxon>
        <taxon>Hyphomicrobiales</taxon>
        <taxon>Kaistiaceae</taxon>
        <taxon>Kaistia</taxon>
    </lineage>
</organism>
<proteinExistence type="predicted"/>
<dbReference type="GO" id="GO:0016758">
    <property type="term" value="F:hexosyltransferase activity"/>
    <property type="evidence" value="ECO:0007669"/>
    <property type="project" value="TreeGrafter"/>
</dbReference>
<evidence type="ECO:0000256" key="3">
    <source>
        <dbReference type="ARBA" id="ARBA00022679"/>
    </source>
</evidence>
<dbReference type="Pfam" id="PF13632">
    <property type="entry name" value="Glyco_trans_2_3"/>
    <property type="match status" value="1"/>
</dbReference>
<evidence type="ECO:0000259" key="8">
    <source>
        <dbReference type="Pfam" id="PF13632"/>
    </source>
</evidence>
<feature type="domain" description="Glycosyltransferase 2-like" evidence="8">
    <location>
        <begin position="334"/>
        <end position="552"/>
    </location>
</feature>
<dbReference type="SUPFAM" id="SSF53448">
    <property type="entry name" value="Nucleotide-diphospho-sugar transferases"/>
    <property type="match status" value="1"/>
</dbReference>
<keyword evidence="4 7" id="KW-0812">Transmembrane</keyword>
<keyword evidence="2" id="KW-0328">Glycosyltransferase</keyword>
<evidence type="ECO:0000256" key="1">
    <source>
        <dbReference type="ARBA" id="ARBA00004141"/>
    </source>
</evidence>
<keyword evidence="6 7" id="KW-0472">Membrane</keyword>
<keyword evidence="10" id="KW-1185">Reference proteome</keyword>
<feature type="transmembrane region" description="Helical" evidence="7">
    <location>
        <begin position="510"/>
        <end position="534"/>
    </location>
</feature>
<dbReference type="InterPro" id="IPR050321">
    <property type="entry name" value="Glycosyltr_2/OpgH_subfam"/>
</dbReference>
<comment type="subcellular location">
    <subcellularLocation>
        <location evidence="1">Membrane</location>
        <topology evidence="1">Multi-pass membrane protein</topology>
    </subcellularLocation>
</comment>
<dbReference type="InterPro" id="IPR029044">
    <property type="entry name" value="Nucleotide-diphossugar_trans"/>
</dbReference>
<dbReference type="PANTHER" id="PTHR43867">
    <property type="entry name" value="CELLULOSE SYNTHASE CATALYTIC SUBUNIT A [UDP-FORMING]"/>
    <property type="match status" value="1"/>
</dbReference>
<dbReference type="Proteomes" id="UP001144805">
    <property type="component" value="Unassembled WGS sequence"/>
</dbReference>
<dbReference type="PANTHER" id="PTHR43867:SF2">
    <property type="entry name" value="CELLULOSE SYNTHASE CATALYTIC SUBUNIT A [UDP-FORMING]"/>
    <property type="match status" value="1"/>
</dbReference>
<comment type="caution">
    <text evidence="9">The sequence shown here is derived from an EMBL/GenBank/DDBJ whole genome shotgun (WGS) entry which is preliminary data.</text>
</comment>
<feature type="transmembrane region" description="Helical" evidence="7">
    <location>
        <begin position="540"/>
        <end position="557"/>
    </location>
</feature>
<feature type="transmembrane region" description="Helical" evidence="7">
    <location>
        <begin position="23"/>
        <end position="44"/>
    </location>
</feature>
<dbReference type="AlphaFoldDB" id="A0A9X3IME8"/>
<evidence type="ECO:0000256" key="2">
    <source>
        <dbReference type="ARBA" id="ARBA00022676"/>
    </source>
</evidence>
<evidence type="ECO:0000256" key="5">
    <source>
        <dbReference type="ARBA" id="ARBA00022989"/>
    </source>
</evidence>
<evidence type="ECO:0000256" key="6">
    <source>
        <dbReference type="ARBA" id="ARBA00023136"/>
    </source>
</evidence>
<feature type="transmembrane region" description="Helical" evidence="7">
    <location>
        <begin position="642"/>
        <end position="659"/>
    </location>
</feature>
<feature type="transmembrane region" description="Helical" evidence="7">
    <location>
        <begin position="569"/>
        <end position="592"/>
    </location>
</feature>
<name>A0A9X3IME8_9HYPH</name>
<keyword evidence="5 7" id="KW-1133">Transmembrane helix</keyword>
<dbReference type="Gene3D" id="3.90.550.10">
    <property type="entry name" value="Spore Coat Polysaccharide Biosynthesis Protein SpsA, Chain A"/>
    <property type="match status" value="1"/>
</dbReference>
<accession>A0A9X3IME8</accession>
<feature type="transmembrane region" description="Helical" evidence="7">
    <location>
        <begin position="56"/>
        <end position="74"/>
    </location>
</feature>
<evidence type="ECO:0000256" key="4">
    <source>
        <dbReference type="ARBA" id="ARBA00022692"/>
    </source>
</evidence>
<reference evidence="9" key="1">
    <citation type="submission" date="2022-11" db="EMBL/GenBank/DDBJ databases">
        <title>Biodiversity and phylogenetic relationships of bacteria.</title>
        <authorList>
            <person name="Machado R.A.R."/>
            <person name="Bhat A."/>
            <person name="Loulou A."/>
            <person name="Kallel S."/>
        </authorList>
    </citation>
    <scope>NUCLEOTIDE SEQUENCE</scope>
    <source>
        <strain evidence="9">K-TC2</strain>
    </source>
</reference>
<gene>
    <name evidence="9" type="ORF">OSH07_21115</name>
</gene>
<dbReference type="RefSeq" id="WP_266340674.1">
    <property type="nucleotide sequence ID" value="NZ_JAPKNK010000011.1"/>
</dbReference>
<evidence type="ECO:0000313" key="9">
    <source>
        <dbReference type="EMBL" id="MCX5571714.1"/>
    </source>
</evidence>
<keyword evidence="3" id="KW-0808">Transferase</keyword>